<evidence type="ECO:0000313" key="1">
    <source>
        <dbReference type="EMBL" id="KAJ7191131.1"/>
    </source>
</evidence>
<dbReference type="EMBL" id="JARJCW010000137">
    <property type="protein sequence ID" value="KAJ7191131.1"/>
    <property type="molecule type" value="Genomic_DNA"/>
</dbReference>
<proteinExistence type="predicted"/>
<sequence>MRTTYIGLYNCARDSKTRSEDAVFGHPAFASQLPKKASAWWHRRSRRLGIGPYRIRLRPYFVRHIRHTGVPYPYPYRDAGGSYDTSTNSSTSSAIFLGTSPAGEDCARRGLVSKILGDTATAPPYANWPELQLSQLYFTAPLLGPQRTPYVRKSGRIRPYLYGLYGVPTAYGRTVPDAPECHTIRYGSRTIRTVHPYCTVRRRSLTKTWTHAADWSRCATAASELRVDIGNARHPARSMPAQGAFGSASRNTGS</sequence>
<evidence type="ECO:0000313" key="2">
    <source>
        <dbReference type="Proteomes" id="UP001219525"/>
    </source>
</evidence>
<dbReference type="Proteomes" id="UP001219525">
    <property type="component" value="Unassembled WGS sequence"/>
</dbReference>
<organism evidence="1 2">
    <name type="scientific">Mycena pura</name>
    <dbReference type="NCBI Taxonomy" id="153505"/>
    <lineage>
        <taxon>Eukaryota</taxon>
        <taxon>Fungi</taxon>
        <taxon>Dikarya</taxon>
        <taxon>Basidiomycota</taxon>
        <taxon>Agaricomycotina</taxon>
        <taxon>Agaricomycetes</taxon>
        <taxon>Agaricomycetidae</taxon>
        <taxon>Agaricales</taxon>
        <taxon>Marasmiineae</taxon>
        <taxon>Mycenaceae</taxon>
        <taxon>Mycena</taxon>
    </lineage>
</organism>
<dbReference type="AlphaFoldDB" id="A0AAD6US54"/>
<reference evidence="1" key="1">
    <citation type="submission" date="2023-03" db="EMBL/GenBank/DDBJ databases">
        <title>Massive genome expansion in bonnet fungi (Mycena s.s.) driven by repeated elements and novel gene families across ecological guilds.</title>
        <authorList>
            <consortium name="Lawrence Berkeley National Laboratory"/>
            <person name="Harder C.B."/>
            <person name="Miyauchi S."/>
            <person name="Viragh M."/>
            <person name="Kuo A."/>
            <person name="Thoen E."/>
            <person name="Andreopoulos B."/>
            <person name="Lu D."/>
            <person name="Skrede I."/>
            <person name="Drula E."/>
            <person name="Henrissat B."/>
            <person name="Morin E."/>
            <person name="Kohler A."/>
            <person name="Barry K."/>
            <person name="LaButti K."/>
            <person name="Morin E."/>
            <person name="Salamov A."/>
            <person name="Lipzen A."/>
            <person name="Mereny Z."/>
            <person name="Hegedus B."/>
            <person name="Baldrian P."/>
            <person name="Stursova M."/>
            <person name="Weitz H."/>
            <person name="Taylor A."/>
            <person name="Grigoriev I.V."/>
            <person name="Nagy L.G."/>
            <person name="Martin F."/>
            <person name="Kauserud H."/>
        </authorList>
    </citation>
    <scope>NUCLEOTIDE SEQUENCE</scope>
    <source>
        <strain evidence="1">9144</strain>
    </source>
</reference>
<protein>
    <submittedName>
        <fullName evidence="1">Uncharacterized protein</fullName>
    </submittedName>
</protein>
<comment type="caution">
    <text evidence="1">The sequence shown here is derived from an EMBL/GenBank/DDBJ whole genome shotgun (WGS) entry which is preliminary data.</text>
</comment>
<name>A0AAD6US54_9AGAR</name>
<accession>A0AAD6US54</accession>
<keyword evidence="2" id="KW-1185">Reference proteome</keyword>
<gene>
    <name evidence="1" type="ORF">GGX14DRAFT_407440</name>
</gene>